<evidence type="ECO:0000313" key="2">
    <source>
        <dbReference type="Proteomes" id="UP000295136"/>
    </source>
</evidence>
<dbReference type="Proteomes" id="UP000295136">
    <property type="component" value="Unassembled WGS sequence"/>
</dbReference>
<name>A0A4R5EZC2_9ACTN</name>
<dbReference type="AlphaFoldDB" id="A0A4R5EZC2"/>
<dbReference type="RefSeq" id="WP_132636071.1">
    <property type="nucleotide sequence ID" value="NZ_SMLD01000108.1"/>
</dbReference>
<accession>A0A4R5EZC2</accession>
<organism evidence="1 2">
    <name type="scientific">Nonomuraea mesophila</name>
    <dbReference type="NCBI Taxonomy" id="2530382"/>
    <lineage>
        <taxon>Bacteria</taxon>
        <taxon>Bacillati</taxon>
        <taxon>Actinomycetota</taxon>
        <taxon>Actinomycetes</taxon>
        <taxon>Streptosporangiales</taxon>
        <taxon>Streptosporangiaceae</taxon>
        <taxon>Nonomuraea</taxon>
    </lineage>
</organism>
<dbReference type="EMBL" id="SMLD01000108">
    <property type="protein sequence ID" value="TDE40488.1"/>
    <property type="molecule type" value="Genomic_DNA"/>
</dbReference>
<gene>
    <name evidence="1" type="ORF">E1295_31815</name>
</gene>
<comment type="caution">
    <text evidence="1">The sequence shown here is derived from an EMBL/GenBank/DDBJ whole genome shotgun (WGS) entry which is preliminary data.</text>
</comment>
<protein>
    <submittedName>
        <fullName evidence="1">Uncharacterized protein</fullName>
    </submittedName>
</protein>
<proteinExistence type="predicted"/>
<reference evidence="1 2" key="1">
    <citation type="submission" date="2019-03" db="EMBL/GenBank/DDBJ databases">
        <title>Draft genome sequences of novel Actinobacteria.</title>
        <authorList>
            <person name="Sahin N."/>
            <person name="Ay H."/>
            <person name="Saygin H."/>
        </authorList>
    </citation>
    <scope>NUCLEOTIDE SEQUENCE [LARGE SCALE GENOMIC DNA]</scope>
    <source>
        <strain evidence="1 2">6K102</strain>
    </source>
</reference>
<keyword evidence="2" id="KW-1185">Reference proteome</keyword>
<sequence>MATIYATATEYLANALTITRGSVDNITGVGVYHDINPDTVPTVEDFTMVTLVDGTAEPPDPLAETGVIDVLSLIGPRAGDVVLTPGDYQRWVLITTATEDIIRKVDVLEVL</sequence>
<evidence type="ECO:0000313" key="1">
    <source>
        <dbReference type="EMBL" id="TDE40488.1"/>
    </source>
</evidence>